<evidence type="ECO:0000313" key="2">
    <source>
        <dbReference type="Proteomes" id="UP001189429"/>
    </source>
</evidence>
<dbReference type="Proteomes" id="UP001189429">
    <property type="component" value="Unassembled WGS sequence"/>
</dbReference>
<feature type="non-terminal residue" evidence="1">
    <location>
        <position position="1"/>
    </location>
</feature>
<organism evidence="1 2">
    <name type="scientific">Prorocentrum cordatum</name>
    <dbReference type="NCBI Taxonomy" id="2364126"/>
    <lineage>
        <taxon>Eukaryota</taxon>
        <taxon>Sar</taxon>
        <taxon>Alveolata</taxon>
        <taxon>Dinophyceae</taxon>
        <taxon>Prorocentrales</taxon>
        <taxon>Prorocentraceae</taxon>
        <taxon>Prorocentrum</taxon>
    </lineage>
</organism>
<comment type="caution">
    <text evidence="1">The sequence shown here is derived from an EMBL/GenBank/DDBJ whole genome shotgun (WGS) entry which is preliminary data.</text>
</comment>
<keyword evidence="2" id="KW-1185">Reference proteome</keyword>
<name>A0ABN9TDQ1_9DINO</name>
<accession>A0ABN9TDQ1</accession>
<gene>
    <name evidence="1" type="ORF">PCOR1329_LOCUS38093</name>
</gene>
<reference evidence="1" key="1">
    <citation type="submission" date="2023-10" db="EMBL/GenBank/DDBJ databases">
        <authorList>
            <person name="Chen Y."/>
            <person name="Shah S."/>
            <person name="Dougan E. K."/>
            <person name="Thang M."/>
            <person name="Chan C."/>
        </authorList>
    </citation>
    <scope>NUCLEOTIDE SEQUENCE [LARGE SCALE GENOMIC DNA]</scope>
</reference>
<evidence type="ECO:0000313" key="1">
    <source>
        <dbReference type="EMBL" id="CAK0843891.1"/>
    </source>
</evidence>
<dbReference type="EMBL" id="CAUYUJ010014615">
    <property type="protein sequence ID" value="CAK0843891.1"/>
    <property type="molecule type" value="Genomic_DNA"/>
</dbReference>
<feature type="non-terminal residue" evidence="1">
    <location>
        <position position="118"/>
    </location>
</feature>
<sequence>HGADGKREFGAFHADLRSCAAPAARCSPPRHPQSQLPVQLQEVTKSQINIMKATKMEIARAVDRSRRDSHQQAGGVAIFVHEILNGLALRVAVLVLNRAALPLQLLLLEPALRVAVLV</sequence>
<proteinExistence type="predicted"/>
<protein>
    <submittedName>
        <fullName evidence="1">Uncharacterized protein</fullName>
    </submittedName>
</protein>